<comment type="caution">
    <text evidence="1">The sequence shown here is derived from an EMBL/GenBank/DDBJ whole genome shotgun (WGS) entry which is preliminary data.</text>
</comment>
<dbReference type="Proteomes" id="UP001431902">
    <property type="component" value="Unassembled WGS sequence"/>
</dbReference>
<reference evidence="1" key="1">
    <citation type="submission" date="2023-05" db="EMBL/GenBank/DDBJ databases">
        <title>Limnohabitans sp. strain HM2-2 Genome sequencing and assembly.</title>
        <authorList>
            <person name="Jung Y."/>
        </authorList>
    </citation>
    <scope>NUCLEOTIDE SEQUENCE</scope>
    <source>
        <strain evidence="1">HM2-2</strain>
    </source>
</reference>
<dbReference type="RefSeq" id="WP_283223901.1">
    <property type="nucleotide sequence ID" value="NZ_JASGBH010000004.1"/>
</dbReference>
<sequence>MTAAVSVEQTVQEWGNGLAVRITAPVAKAARFTRGLPIHVEVVEGGVFLRTAGKPKLTLAQKLKAFDPAIHGGEVMAAGRVGAEVF</sequence>
<dbReference type="Gene3D" id="2.10.260.10">
    <property type="match status" value="1"/>
</dbReference>
<gene>
    <name evidence="1" type="ORF">QLQ16_06590</name>
</gene>
<evidence type="ECO:0000313" key="2">
    <source>
        <dbReference type="Proteomes" id="UP001431902"/>
    </source>
</evidence>
<name>A0ABT6X5U1_9BURK</name>
<dbReference type="InterPro" id="IPR037914">
    <property type="entry name" value="SpoVT-AbrB_sf"/>
</dbReference>
<organism evidence="1 2">
    <name type="scientific">Limnohabitans lacus</name>
    <dbReference type="NCBI Taxonomy" id="3045173"/>
    <lineage>
        <taxon>Bacteria</taxon>
        <taxon>Pseudomonadati</taxon>
        <taxon>Pseudomonadota</taxon>
        <taxon>Betaproteobacteria</taxon>
        <taxon>Burkholderiales</taxon>
        <taxon>Comamonadaceae</taxon>
        <taxon>Limnohabitans</taxon>
    </lineage>
</organism>
<dbReference type="SUPFAM" id="SSF89447">
    <property type="entry name" value="AbrB/MazE/MraZ-like"/>
    <property type="match status" value="1"/>
</dbReference>
<proteinExistence type="predicted"/>
<dbReference type="EMBL" id="JASGBH010000004">
    <property type="protein sequence ID" value="MDI9233499.1"/>
    <property type="molecule type" value="Genomic_DNA"/>
</dbReference>
<accession>A0ABT6X5U1</accession>
<protein>
    <submittedName>
        <fullName evidence="1">PbsX family transcriptional regulator</fullName>
    </submittedName>
</protein>
<evidence type="ECO:0000313" key="1">
    <source>
        <dbReference type="EMBL" id="MDI9233499.1"/>
    </source>
</evidence>
<keyword evidence="2" id="KW-1185">Reference proteome</keyword>